<evidence type="ECO:0000256" key="5">
    <source>
        <dbReference type="ARBA" id="ARBA00023180"/>
    </source>
</evidence>
<dbReference type="STRING" id="564608.C1N0F5"/>
<sequence>PSIAFLFLTRGALPHDHLWGKFFARQDRSAYAIHVHAPPGFVFDETTTRVPWLFNARVLLPNPVAAWGDAALVRAEKKLLRRALEASPSAMRFVLLSESCVPLRSFAFVRAYLYVEASLDHNDRYPGVAMAKDGVPRRAWRKGSQWFAMTREHATIVAEDVEVFEAFEKHCNVTARRAAGGGGGGGGDDDAATSAHTGANGWSTFCAPDEHYIPTLFALRGIERELEGRGVTYTNW</sequence>
<evidence type="ECO:0000256" key="3">
    <source>
        <dbReference type="ARBA" id="ARBA00022679"/>
    </source>
</evidence>
<keyword evidence="5" id="KW-0325">Glycoprotein</keyword>
<dbReference type="RefSeq" id="XP_003061383.1">
    <property type="nucleotide sequence ID" value="XM_003061337.1"/>
</dbReference>
<dbReference type="InterPro" id="IPR003406">
    <property type="entry name" value="Glyco_trans_14"/>
</dbReference>
<proteinExistence type="predicted"/>
<dbReference type="GO" id="GO:0016020">
    <property type="term" value="C:membrane"/>
    <property type="evidence" value="ECO:0007669"/>
    <property type="project" value="UniProtKB-SubCell"/>
</dbReference>
<gene>
    <name evidence="6" type="ORF">MICPUCDRAFT_4179</name>
</gene>
<dbReference type="GeneID" id="9686822"/>
<keyword evidence="4" id="KW-0472">Membrane</keyword>
<evidence type="ECO:0000313" key="7">
    <source>
        <dbReference type="Proteomes" id="UP000001876"/>
    </source>
</evidence>
<dbReference type="GO" id="GO:0016757">
    <property type="term" value="F:glycosyltransferase activity"/>
    <property type="evidence" value="ECO:0007669"/>
    <property type="project" value="UniProtKB-KW"/>
</dbReference>
<dbReference type="OMA" id="KYCKKKP"/>
<dbReference type="EMBL" id="GG663744">
    <property type="protein sequence ID" value="EEH54013.1"/>
    <property type="molecule type" value="Genomic_DNA"/>
</dbReference>
<keyword evidence="7" id="KW-1185">Reference proteome</keyword>
<reference evidence="6 7" key="1">
    <citation type="journal article" date="2009" name="Science">
        <title>Green evolution and dynamic adaptations revealed by genomes of the marine picoeukaryotes Micromonas.</title>
        <authorList>
            <person name="Worden A.Z."/>
            <person name="Lee J.H."/>
            <person name="Mock T."/>
            <person name="Rouze P."/>
            <person name="Simmons M.P."/>
            <person name="Aerts A.L."/>
            <person name="Allen A.E."/>
            <person name="Cuvelier M.L."/>
            <person name="Derelle E."/>
            <person name="Everett M.V."/>
            <person name="Foulon E."/>
            <person name="Grimwood J."/>
            <person name="Gundlach H."/>
            <person name="Henrissat B."/>
            <person name="Napoli C."/>
            <person name="McDonald S.M."/>
            <person name="Parker M.S."/>
            <person name="Rombauts S."/>
            <person name="Salamov A."/>
            <person name="Von Dassow P."/>
            <person name="Badger J.H."/>
            <person name="Coutinho P.M."/>
            <person name="Demir E."/>
            <person name="Dubchak I."/>
            <person name="Gentemann C."/>
            <person name="Eikrem W."/>
            <person name="Gready J.E."/>
            <person name="John U."/>
            <person name="Lanier W."/>
            <person name="Lindquist E.A."/>
            <person name="Lucas S."/>
            <person name="Mayer K.F."/>
            <person name="Moreau H."/>
            <person name="Not F."/>
            <person name="Otillar R."/>
            <person name="Panaud O."/>
            <person name="Pangilinan J."/>
            <person name="Paulsen I."/>
            <person name="Piegu B."/>
            <person name="Poliakov A."/>
            <person name="Robbens S."/>
            <person name="Schmutz J."/>
            <person name="Toulza E."/>
            <person name="Wyss T."/>
            <person name="Zelensky A."/>
            <person name="Zhou K."/>
            <person name="Armbrust E.V."/>
            <person name="Bhattacharya D."/>
            <person name="Goodenough U.W."/>
            <person name="Van de Peer Y."/>
            <person name="Grigoriev I.V."/>
        </authorList>
    </citation>
    <scope>NUCLEOTIDE SEQUENCE [LARGE SCALE GENOMIC DNA]</scope>
    <source>
        <strain evidence="6 7">CCMP1545</strain>
    </source>
</reference>
<organism evidence="7">
    <name type="scientific">Micromonas pusilla (strain CCMP1545)</name>
    <name type="common">Picoplanktonic green alga</name>
    <dbReference type="NCBI Taxonomy" id="564608"/>
    <lineage>
        <taxon>Eukaryota</taxon>
        <taxon>Viridiplantae</taxon>
        <taxon>Chlorophyta</taxon>
        <taxon>Mamiellophyceae</taxon>
        <taxon>Mamiellales</taxon>
        <taxon>Mamiellaceae</taxon>
        <taxon>Micromonas</taxon>
    </lineage>
</organism>
<dbReference type="OrthoDB" id="191334at2759"/>
<feature type="non-terminal residue" evidence="6">
    <location>
        <position position="236"/>
    </location>
</feature>
<evidence type="ECO:0000256" key="2">
    <source>
        <dbReference type="ARBA" id="ARBA00022676"/>
    </source>
</evidence>
<dbReference type="PANTHER" id="PTHR31042:SF70">
    <property type="entry name" value="OS01G0695200 PROTEIN"/>
    <property type="match status" value="1"/>
</dbReference>
<dbReference type="AlphaFoldDB" id="C1N0F5"/>
<dbReference type="Proteomes" id="UP000001876">
    <property type="component" value="Unassembled WGS sequence"/>
</dbReference>
<protein>
    <submittedName>
        <fullName evidence="6">Predicted protein</fullName>
    </submittedName>
</protein>
<dbReference type="KEGG" id="mpp:MICPUCDRAFT_4179"/>
<dbReference type="Pfam" id="PF02485">
    <property type="entry name" value="Branch"/>
    <property type="match status" value="1"/>
</dbReference>
<dbReference type="PANTHER" id="PTHR31042">
    <property type="entry name" value="CORE-2/I-BRANCHING BETA-1,6-N-ACETYLGLUCOSAMINYLTRANSFERASE FAMILY PROTEIN-RELATED"/>
    <property type="match status" value="1"/>
</dbReference>
<dbReference type="eggNOG" id="ENOG502QPPD">
    <property type="taxonomic scope" value="Eukaryota"/>
</dbReference>
<accession>C1N0F5</accession>
<feature type="non-terminal residue" evidence="6">
    <location>
        <position position="1"/>
    </location>
</feature>
<evidence type="ECO:0000313" key="6">
    <source>
        <dbReference type="EMBL" id="EEH54013.1"/>
    </source>
</evidence>
<keyword evidence="3" id="KW-0808">Transferase</keyword>
<keyword evidence="2" id="KW-0328">Glycosyltransferase</keyword>
<name>C1N0F5_MICPC</name>
<evidence type="ECO:0000256" key="4">
    <source>
        <dbReference type="ARBA" id="ARBA00023136"/>
    </source>
</evidence>
<comment type="subcellular location">
    <subcellularLocation>
        <location evidence="1">Membrane</location>
        <topology evidence="1">Single-pass type II membrane protein</topology>
    </subcellularLocation>
</comment>
<dbReference type="InterPro" id="IPR044174">
    <property type="entry name" value="BC10-like"/>
</dbReference>
<evidence type="ECO:0000256" key="1">
    <source>
        <dbReference type="ARBA" id="ARBA00004606"/>
    </source>
</evidence>